<evidence type="ECO:0008006" key="4">
    <source>
        <dbReference type="Google" id="ProtNLM"/>
    </source>
</evidence>
<feature type="chain" id="PRO_5015483348" description="Secreted protein" evidence="1">
    <location>
        <begin position="18"/>
        <end position="93"/>
    </location>
</feature>
<keyword evidence="1" id="KW-0732">Signal</keyword>
<evidence type="ECO:0000256" key="1">
    <source>
        <dbReference type="SAM" id="SignalP"/>
    </source>
</evidence>
<comment type="caution">
    <text evidence="2">The sequence shown here is derived from an EMBL/GenBank/DDBJ whole genome shotgun (WGS) entry which is preliminary data.</text>
</comment>
<dbReference type="AlphaFoldDB" id="A0A2T7PDP6"/>
<evidence type="ECO:0000313" key="2">
    <source>
        <dbReference type="EMBL" id="PVD31545.1"/>
    </source>
</evidence>
<dbReference type="Proteomes" id="UP000245119">
    <property type="component" value="Linkage Group LG4"/>
</dbReference>
<evidence type="ECO:0000313" key="3">
    <source>
        <dbReference type="Proteomes" id="UP000245119"/>
    </source>
</evidence>
<reference evidence="2 3" key="1">
    <citation type="submission" date="2018-04" db="EMBL/GenBank/DDBJ databases">
        <title>The genome of golden apple snail Pomacea canaliculata provides insight into stress tolerance and invasive adaptation.</title>
        <authorList>
            <person name="Liu C."/>
            <person name="Liu B."/>
            <person name="Ren Y."/>
            <person name="Zhang Y."/>
            <person name="Wang H."/>
            <person name="Li S."/>
            <person name="Jiang F."/>
            <person name="Yin L."/>
            <person name="Zhang G."/>
            <person name="Qian W."/>
            <person name="Fan W."/>
        </authorList>
    </citation>
    <scope>NUCLEOTIDE SEQUENCE [LARGE SCALE GENOMIC DNA]</scope>
    <source>
        <strain evidence="2">SZHN2017</strain>
        <tissue evidence="2">Muscle</tissue>
    </source>
</reference>
<feature type="signal peptide" evidence="1">
    <location>
        <begin position="1"/>
        <end position="17"/>
    </location>
</feature>
<keyword evidence="3" id="KW-1185">Reference proteome</keyword>
<gene>
    <name evidence="2" type="ORF">C0Q70_06958</name>
</gene>
<protein>
    <recommendedName>
        <fullName evidence="4">Secreted protein</fullName>
    </recommendedName>
</protein>
<proteinExistence type="predicted"/>
<name>A0A2T7PDP6_POMCA</name>
<accession>A0A2T7PDP6</accession>
<sequence>MLLFVMVVLLCSGRLQSGPRDMAGDNEKYSTNPSDVIELPVCDRQACRAPLSSSCLIQPVPTPPESTRLFLDHVPCEVIDRQAHEKVDRKYNR</sequence>
<organism evidence="2 3">
    <name type="scientific">Pomacea canaliculata</name>
    <name type="common">Golden apple snail</name>
    <dbReference type="NCBI Taxonomy" id="400727"/>
    <lineage>
        <taxon>Eukaryota</taxon>
        <taxon>Metazoa</taxon>
        <taxon>Spiralia</taxon>
        <taxon>Lophotrochozoa</taxon>
        <taxon>Mollusca</taxon>
        <taxon>Gastropoda</taxon>
        <taxon>Caenogastropoda</taxon>
        <taxon>Architaenioglossa</taxon>
        <taxon>Ampullarioidea</taxon>
        <taxon>Ampullariidae</taxon>
        <taxon>Pomacea</taxon>
    </lineage>
</organism>
<dbReference type="EMBL" id="PZQS01000004">
    <property type="protein sequence ID" value="PVD31545.1"/>
    <property type="molecule type" value="Genomic_DNA"/>
</dbReference>